<evidence type="ECO:0000313" key="1">
    <source>
        <dbReference type="EMBL" id="KAJ9107387.1"/>
    </source>
</evidence>
<sequence length="522" mass="57182">MSEPLEAEFAQPPIFTSEQEKHLQHAPRGDLADDPDLDPSPTTTAAPSVHQQTTGDIENAEKVIIVDFEPGAGENPKEWGKGRKWFVTMGMSALCLAVALGSAMPTGNLPGQKKDLHVSSEAIYLSIALFVVGFGVGPLLFAPLSEMIGRKPVYMISMFFYFIFTLPSALAQNIGTMLVCRFIAGTASSAPMTNVGGTIADIWDAHERGTPMAVFSLTIFMGPCLGPLIGGWIAIGTHGWRWIYWVLFIFLGCIFVFTCFAPETYAPILLKKKAARLRKEHNTNAYRAQSELHQVSLSSTLKIALTRPFIFMFCEPIVLCMSIFLSFIYSLLYLLFFAFPIAFEEVRGWNTGLTGTAFIAVMLGIAIAFAALQYQEVLYARATVNGARPEARLYPMMLGALILPVALFIFAFTGGYEWVHWIGPCVGGCLFGLAMLLIYVSANSYIVDSYVNFAASAMAAKTLMRSLAGASVPLWVTQMFHNMGFQYAGLLLALIACVIAPIPYIFFFKGGAVRKRSTRATQ</sequence>
<protein>
    <submittedName>
        <fullName evidence="1">Uncharacterized protein</fullName>
    </submittedName>
</protein>
<proteinExistence type="predicted"/>
<dbReference type="EMBL" id="JASBWT010000002">
    <property type="protein sequence ID" value="KAJ9107387.1"/>
    <property type="molecule type" value="Genomic_DNA"/>
</dbReference>
<comment type="caution">
    <text evidence="1">The sequence shown here is derived from an EMBL/GenBank/DDBJ whole genome shotgun (WGS) entry which is preliminary data.</text>
</comment>
<keyword evidence="2" id="KW-1185">Reference proteome</keyword>
<organism evidence="1 2">
    <name type="scientific">Naganishia friedmannii</name>
    <dbReference type="NCBI Taxonomy" id="89922"/>
    <lineage>
        <taxon>Eukaryota</taxon>
        <taxon>Fungi</taxon>
        <taxon>Dikarya</taxon>
        <taxon>Basidiomycota</taxon>
        <taxon>Agaricomycotina</taxon>
        <taxon>Tremellomycetes</taxon>
        <taxon>Filobasidiales</taxon>
        <taxon>Filobasidiaceae</taxon>
        <taxon>Naganishia</taxon>
    </lineage>
</organism>
<reference evidence="1" key="1">
    <citation type="submission" date="2023-04" db="EMBL/GenBank/DDBJ databases">
        <title>Draft Genome sequencing of Naganishia species isolated from polar environments using Oxford Nanopore Technology.</title>
        <authorList>
            <person name="Leo P."/>
            <person name="Venkateswaran K."/>
        </authorList>
    </citation>
    <scope>NUCLEOTIDE SEQUENCE</scope>
    <source>
        <strain evidence="1">MNA-CCFEE 5423</strain>
    </source>
</reference>
<dbReference type="Proteomes" id="UP001227268">
    <property type="component" value="Unassembled WGS sequence"/>
</dbReference>
<evidence type="ECO:0000313" key="2">
    <source>
        <dbReference type="Proteomes" id="UP001227268"/>
    </source>
</evidence>
<accession>A0ACC2W9V7</accession>
<gene>
    <name evidence="1" type="ORF">QFC21_000837</name>
</gene>
<name>A0ACC2W9V7_9TREE</name>